<proteinExistence type="predicted"/>
<evidence type="ECO:0000313" key="4">
    <source>
        <dbReference type="Proteomes" id="UP001521785"/>
    </source>
</evidence>
<organism evidence="3 4">
    <name type="scientific">Paraconiothyrium brasiliense</name>
    <dbReference type="NCBI Taxonomy" id="300254"/>
    <lineage>
        <taxon>Eukaryota</taxon>
        <taxon>Fungi</taxon>
        <taxon>Dikarya</taxon>
        <taxon>Ascomycota</taxon>
        <taxon>Pezizomycotina</taxon>
        <taxon>Dothideomycetes</taxon>
        <taxon>Pleosporomycetidae</taxon>
        <taxon>Pleosporales</taxon>
        <taxon>Massarineae</taxon>
        <taxon>Didymosphaeriaceae</taxon>
        <taxon>Paraconiothyrium</taxon>
    </lineage>
</organism>
<evidence type="ECO:0000259" key="2">
    <source>
        <dbReference type="Pfam" id="PF26061"/>
    </source>
</evidence>
<feature type="signal peptide" evidence="1">
    <location>
        <begin position="1"/>
        <end position="15"/>
    </location>
</feature>
<sequence>MLLLTFAALASTASADCTRAFLKTAAADYLAAQTSGKPFTFTKNAGSNFTYLENNVALSPNATNSTLAYPLKVDYNYSIYDTVRCATFTEIVAAKDPHPYIIHTRIEYGQDNGKAHLLEAVVTDRGDWLFNATSALQYITAESWPHIPKEKQETREYLQKIGDLYFDRFGNKSVVIPWGLPCYRVEGGLYANGTMNNATGICEQAMPSTIIVPYRRYVVDEEAGVVDVFVGFPGLDRTQGKDSMPDSHLMRVEEHKIKFMHTASACVVPGCGEFDPDDPFKDT</sequence>
<evidence type="ECO:0000313" key="3">
    <source>
        <dbReference type="EMBL" id="KAL1597180.1"/>
    </source>
</evidence>
<evidence type="ECO:0000256" key="1">
    <source>
        <dbReference type="SAM" id="SignalP"/>
    </source>
</evidence>
<feature type="chain" id="PRO_5047522685" description="DUF8021 domain-containing protein" evidence="1">
    <location>
        <begin position="16"/>
        <end position="283"/>
    </location>
</feature>
<dbReference type="Pfam" id="PF26061">
    <property type="entry name" value="DUF8021"/>
    <property type="match status" value="1"/>
</dbReference>
<accession>A0ABR3QYE8</accession>
<dbReference type="Proteomes" id="UP001521785">
    <property type="component" value="Unassembled WGS sequence"/>
</dbReference>
<gene>
    <name evidence="3" type="ORF">SLS60_008762</name>
</gene>
<dbReference type="EMBL" id="JAKJXO020000013">
    <property type="protein sequence ID" value="KAL1597180.1"/>
    <property type="molecule type" value="Genomic_DNA"/>
</dbReference>
<keyword evidence="1" id="KW-0732">Signal</keyword>
<protein>
    <recommendedName>
        <fullName evidence="2">DUF8021 domain-containing protein</fullName>
    </recommendedName>
</protein>
<reference evidence="3 4" key="1">
    <citation type="submission" date="2024-02" db="EMBL/GenBank/DDBJ databases">
        <title>De novo assembly and annotation of 12 fungi associated with fruit tree decline syndrome in Ontario, Canada.</title>
        <authorList>
            <person name="Sulman M."/>
            <person name="Ellouze W."/>
            <person name="Ilyukhin E."/>
        </authorList>
    </citation>
    <scope>NUCLEOTIDE SEQUENCE [LARGE SCALE GENOMIC DNA]</scope>
    <source>
        <strain evidence="3 4">M42-189</strain>
    </source>
</reference>
<keyword evidence="4" id="KW-1185">Reference proteome</keyword>
<name>A0ABR3QYE8_9PLEO</name>
<comment type="caution">
    <text evidence="3">The sequence shown here is derived from an EMBL/GenBank/DDBJ whole genome shotgun (WGS) entry which is preliminary data.</text>
</comment>
<dbReference type="InterPro" id="IPR058334">
    <property type="entry name" value="DUF8021"/>
</dbReference>
<feature type="domain" description="DUF8021" evidence="2">
    <location>
        <begin position="151"/>
        <end position="263"/>
    </location>
</feature>